<dbReference type="InterPro" id="IPR013149">
    <property type="entry name" value="ADH-like_C"/>
</dbReference>
<reference evidence="4 5" key="1">
    <citation type="submission" date="2020-03" db="EMBL/GenBank/DDBJ databases">
        <title>Genomic Encyclopedia of Type Strains, Phase IV (KMG-IV): sequencing the most valuable type-strain genomes for metagenomic binning, comparative biology and taxonomic classification.</title>
        <authorList>
            <person name="Goeker M."/>
        </authorList>
    </citation>
    <scope>NUCLEOTIDE SEQUENCE [LARGE SCALE GENOMIC DNA]</scope>
    <source>
        <strain evidence="4 5">DSM 4733</strain>
    </source>
</reference>
<proteinExistence type="predicted"/>
<evidence type="ECO:0000256" key="2">
    <source>
        <dbReference type="ARBA" id="ARBA00023002"/>
    </source>
</evidence>
<keyword evidence="5" id="KW-1185">Reference proteome</keyword>
<dbReference type="SMART" id="SM00829">
    <property type="entry name" value="PKS_ER"/>
    <property type="match status" value="1"/>
</dbReference>
<dbReference type="Gene3D" id="3.90.180.10">
    <property type="entry name" value="Medium-chain alcohol dehydrogenases, catalytic domain"/>
    <property type="match status" value="1"/>
</dbReference>
<protein>
    <submittedName>
        <fullName evidence="4">NADPH:quinone reductase-like Zn-dependent oxidoreductase</fullName>
    </submittedName>
</protein>
<keyword evidence="2" id="KW-0560">Oxidoreductase</keyword>
<dbReference type="InterPro" id="IPR036291">
    <property type="entry name" value="NAD(P)-bd_dom_sf"/>
</dbReference>
<dbReference type="RefSeq" id="WP_167298980.1">
    <property type="nucleotide sequence ID" value="NZ_JAASQV010000001.1"/>
</dbReference>
<evidence type="ECO:0000259" key="3">
    <source>
        <dbReference type="SMART" id="SM00829"/>
    </source>
</evidence>
<gene>
    <name evidence="4" type="ORF">FHR20_001593</name>
</gene>
<dbReference type="AlphaFoldDB" id="A0A7X5ZV10"/>
<evidence type="ECO:0000313" key="5">
    <source>
        <dbReference type="Proteomes" id="UP000564677"/>
    </source>
</evidence>
<dbReference type="PANTHER" id="PTHR48106">
    <property type="entry name" value="QUINONE OXIDOREDUCTASE PIG3-RELATED"/>
    <property type="match status" value="1"/>
</dbReference>
<dbReference type="SUPFAM" id="SSF51735">
    <property type="entry name" value="NAD(P)-binding Rossmann-fold domains"/>
    <property type="match status" value="1"/>
</dbReference>
<dbReference type="PANTHER" id="PTHR48106:SF18">
    <property type="entry name" value="QUINONE OXIDOREDUCTASE PIG3"/>
    <property type="match status" value="1"/>
</dbReference>
<name>A0A7X5ZV10_9SPHN</name>
<accession>A0A7X5ZV10</accession>
<sequence length="374" mass="39696">MTFAGRELHSKIAEDGTLSLSLLDVEIGEPADDEIVVRIEATPINPSDLGLLLGPADLATLRETGGDRPGLAFTVPGARLGSVRGRVGQSMPVGNEGAGIVVAAGKDAAALEGKRVGMVGGAMYADYRRIKARDVIPLPEGATSADGASMFVNPLTALGFVETARREGHAAIVHTAAASNLGQMLQKICLADGIPLVNIVRSDEQADILRAIGATYVLNSKDADFAARLTDAVAETGATIAFDAIGGGTLGSEIVQAMERAAVRRMSAYNRYGSEVFKQLYIYGALDLSPTTLNRLAFGFQWSVSGWLLFPFLRKAGAEAADRMRRRVADELTTTFASHYTRVIGLAEALDPEVLRSYERKATGEKFLIDPTRG</sequence>
<dbReference type="CDD" id="cd08291">
    <property type="entry name" value="ETR_like_1"/>
    <property type="match status" value="1"/>
</dbReference>
<dbReference type="SUPFAM" id="SSF50129">
    <property type="entry name" value="GroES-like"/>
    <property type="match status" value="1"/>
</dbReference>
<evidence type="ECO:0000256" key="1">
    <source>
        <dbReference type="ARBA" id="ARBA00022857"/>
    </source>
</evidence>
<dbReference type="InterPro" id="IPR020843">
    <property type="entry name" value="ER"/>
</dbReference>
<dbReference type="Gene3D" id="3.40.50.720">
    <property type="entry name" value="NAD(P)-binding Rossmann-like Domain"/>
    <property type="match status" value="1"/>
</dbReference>
<evidence type="ECO:0000313" key="4">
    <source>
        <dbReference type="EMBL" id="NIJ64662.1"/>
    </source>
</evidence>
<dbReference type="GO" id="GO:0070402">
    <property type="term" value="F:NADPH binding"/>
    <property type="evidence" value="ECO:0007669"/>
    <property type="project" value="TreeGrafter"/>
</dbReference>
<dbReference type="Pfam" id="PF00107">
    <property type="entry name" value="ADH_zinc_N"/>
    <property type="match status" value="1"/>
</dbReference>
<dbReference type="Proteomes" id="UP000564677">
    <property type="component" value="Unassembled WGS sequence"/>
</dbReference>
<dbReference type="InterPro" id="IPR011032">
    <property type="entry name" value="GroES-like_sf"/>
</dbReference>
<dbReference type="GO" id="GO:0016651">
    <property type="term" value="F:oxidoreductase activity, acting on NAD(P)H"/>
    <property type="evidence" value="ECO:0007669"/>
    <property type="project" value="TreeGrafter"/>
</dbReference>
<feature type="domain" description="Enoyl reductase (ER)" evidence="3">
    <location>
        <begin position="16"/>
        <end position="369"/>
    </location>
</feature>
<comment type="caution">
    <text evidence="4">The sequence shown here is derived from an EMBL/GenBank/DDBJ whole genome shotgun (WGS) entry which is preliminary data.</text>
</comment>
<dbReference type="EMBL" id="JAASQV010000001">
    <property type="protein sequence ID" value="NIJ64662.1"/>
    <property type="molecule type" value="Genomic_DNA"/>
</dbReference>
<organism evidence="4 5">
    <name type="scientific">Sphingomonas leidyi</name>
    <dbReference type="NCBI Taxonomy" id="68569"/>
    <lineage>
        <taxon>Bacteria</taxon>
        <taxon>Pseudomonadati</taxon>
        <taxon>Pseudomonadota</taxon>
        <taxon>Alphaproteobacteria</taxon>
        <taxon>Sphingomonadales</taxon>
        <taxon>Sphingomonadaceae</taxon>
        <taxon>Sphingomonas</taxon>
    </lineage>
</organism>
<keyword evidence="1" id="KW-0521">NADP</keyword>